<comment type="caution">
    <text evidence="2">The sequence shown here is derived from an EMBL/GenBank/DDBJ whole genome shotgun (WGS) entry which is preliminary data.</text>
</comment>
<dbReference type="Proteomes" id="UP000030960">
    <property type="component" value="Unassembled WGS sequence"/>
</dbReference>
<dbReference type="AlphaFoldDB" id="A0A0B3S1L5"/>
<proteinExistence type="predicted"/>
<sequence length="348" mass="38278">MNMIDTDQSELRCPNCGGQCLYDPATQALACTSCGDTRTLETPWDGAASAETDYHADTPETLPPDLPDSRAHRCETCGGEVVFTGAALSDRCPYCDGAVVLSSADTGYRTTALIPFWVPEKDAQKHALDWVRGRLAAPKGLAATVEKGRVAGLYAPFWTFDSTEAVDYWASYTTGSGKNRRTRRTSGSMTVDFDDLLMPASPHVTPLIRDGILHHFDPRRLRPYRAGYLAGFAAERHHQSVAEGLSANEADKRLLIRNRIKGHINKSRVSNIGFNADTSGIRYRRILLPVWILHYRWNDTPMKVVVSGLDGRTFGERPFCRWKLTGYAALASLAVIAFGLLWGIGAAP</sequence>
<keyword evidence="3" id="KW-1185">Reference proteome</keyword>
<evidence type="ECO:0000256" key="1">
    <source>
        <dbReference type="SAM" id="Phobius"/>
    </source>
</evidence>
<dbReference type="RefSeq" id="WP_139022553.1">
    <property type="nucleotide sequence ID" value="NZ_JSUQ01000004.1"/>
</dbReference>
<keyword evidence="1" id="KW-0812">Transmembrane</keyword>
<evidence type="ECO:0000313" key="3">
    <source>
        <dbReference type="Proteomes" id="UP000030960"/>
    </source>
</evidence>
<keyword evidence="1" id="KW-0472">Membrane</keyword>
<feature type="transmembrane region" description="Helical" evidence="1">
    <location>
        <begin position="324"/>
        <end position="345"/>
    </location>
</feature>
<protein>
    <recommendedName>
        <fullName evidence="4">Primosomal protein N' (Replication factor Y)-superfamily II helicase</fullName>
    </recommendedName>
</protein>
<dbReference type="STRING" id="561184.SAMN05216376_101388"/>
<evidence type="ECO:0000313" key="2">
    <source>
        <dbReference type="EMBL" id="KHQ54217.1"/>
    </source>
</evidence>
<dbReference type="EMBL" id="JSUQ01000004">
    <property type="protein sequence ID" value="KHQ54217.1"/>
    <property type="molecule type" value="Genomic_DNA"/>
</dbReference>
<accession>A0A0B3S1L5</accession>
<reference evidence="2 3" key="1">
    <citation type="submission" date="2014-10" db="EMBL/GenBank/DDBJ databases">
        <title>Genome sequence of Ponticoccus sp. strain UMTAT08 isolated from clonal culture of toxic dinoflagellate Alexandrium tamiyavanichii.</title>
        <authorList>
            <person name="Gan H.Y."/>
            <person name="Muhd D.-D."/>
            <person name="Mohd Noor M.E."/>
            <person name="Yeong Y.S."/>
            <person name="Usup G."/>
        </authorList>
    </citation>
    <scope>NUCLEOTIDE SEQUENCE [LARGE SCALE GENOMIC DNA]</scope>
    <source>
        <strain evidence="2 3">UMTAT08</strain>
    </source>
</reference>
<keyword evidence="1" id="KW-1133">Transmembrane helix</keyword>
<gene>
    <name evidence="2" type="ORF">OA50_01448</name>
</gene>
<evidence type="ECO:0008006" key="4">
    <source>
        <dbReference type="Google" id="ProtNLM"/>
    </source>
</evidence>
<dbReference type="OrthoDB" id="3182597at2"/>
<organism evidence="2 3">
    <name type="scientific">Mameliella alba</name>
    <dbReference type="NCBI Taxonomy" id="561184"/>
    <lineage>
        <taxon>Bacteria</taxon>
        <taxon>Pseudomonadati</taxon>
        <taxon>Pseudomonadota</taxon>
        <taxon>Alphaproteobacteria</taxon>
        <taxon>Rhodobacterales</taxon>
        <taxon>Roseobacteraceae</taxon>
        <taxon>Mameliella</taxon>
    </lineage>
</organism>
<name>A0A0B3S1L5_9RHOB</name>